<comment type="caution">
    <text evidence="7">The sequence shown here is derived from an EMBL/GenBank/DDBJ whole genome shotgun (WGS) entry which is preliminary data.</text>
</comment>
<evidence type="ECO:0000256" key="4">
    <source>
        <dbReference type="SAM" id="MobiDB-lite"/>
    </source>
</evidence>
<feature type="domain" description="Aminodeoxyfutalosine deaminase/Imidazolonepropionase-like composite" evidence="6">
    <location>
        <begin position="22"/>
        <end position="42"/>
    </location>
</feature>
<keyword evidence="1" id="KW-0479">Metal-binding</keyword>
<dbReference type="AlphaFoldDB" id="A0A2U2RKS9"/>
<dbReference type="PANTHER" id="PTHR22642">
    <property type="entry name" value="IMIDAZOLONEPROPIONASE"/>
    <property type="match status" value="1"/>
</dbReference>
<name>A0A2U2RKS9_9MICO</name>
<dbReference type="Proteomes" id="UP000245590">
    <property type="component" value="Unassembled WGS sequence"/>
</dbReference>
<dbReference type="InterPro" id="IPR011059">
    <property type="entry name" value="Metal-dep_hydrolase_composite"/>
</dbReference>
<accession>A0A2U2RKS9</accession>
<evidence type="ECO:0000259" key="6">
    <source>
        <dbReference type="Pfam" id="PF22039"/>
    </source>
</evidence>
<sequence length="554" mass="59508">MSTLFHSGRIITMVDQDDAPEAVLVEDGRIAGVGTLEELRARLAPGATVGSPGAASAEEVDLQGRTLMPSFIDPHGHLLQHGRLAALVDLEEARSIDDVVRAFRERLEQREAGDNSPLIGAKYDTDLLEERRHPTREDLDRISTQVPVLALHRSMHVGAANSTVVEAAGITAETPDPEGARFGRGPDGTPNGYAEEHAAIGAFVAAIAPGGQADAGSLLAGAADPADALRLATEDYLRHGITTAQEGAADPGTVSALADAAHAGELPLDLVVYPVARWGAPAREQFADFTGGYVGRLRLGGYKMILDGSPQARSAWMSEPYEPVPGDEDPGCAYGAHANEQVEEWTRELAADGVQLIAHCNGDAAAEQWIRTVERVSSENPAVLTERPVMIHAQTVRDDQLERMAKQGMIASIFGVHVYFWGDVHLTNFGPRRGRRISPARSALDRGVRVTLHQDSPVTPPDMLLTVWAAVNRVSRSGRPVGLEERISTWEALRAVTTEGAYQYGEEESKGQIREGMRADLVVLSADPLATAPDDLRDIQVLRTIKDGETVFTA</sequence>
<organism evidence="7 8">
    <name type="scientific">Brachybacterium endophyticum</name>
    <dbReference type="NCBI Taxonomy" id="2182385"/>
    <lineage>
        <taxon>Bacteria</taxon>
        <taxon>Bacillati</taxon>
        <taxon>Actinomycetota</taxon>
        <taxon>Actinomycetes</taxon>
        <taxon>Micrococcales</taxon>
        <taxon>Dermabacteraceae</taxon>
        <taxon>Brachybacterium</taxon>
    </lineage>
</organism>
<feature type="region of interest" description="Disordered" evidence="4">
    <location>
        <begin position="172"/>
        <end position="192"/>
    </location>
</feature>
<dbReference type="Gene3D" id="3.20.20.140">
    <property type="entry name" value="Metal-dependent hydrolases"/>
    <property type="match status" value="1"/>
</dbReference>
<dbReference type="PANTHER" id="PTHR22642:SF2">
    <property type="entry name" value="PROTEIN LONG AFTER FAR-RED 3"/>
    <property type="match status" value="1"/>
</dbReference>
<dbReference type="InterPro" id="IPR033932">
    <property type="entry name" value="YtcJ-like"/>
</dbReference>
<dbReference type="CDD" id="cd01300">
    <property type="entry name" value="YtcJ_like"/>
    <property type="match status" value="1"/>
</dbReference>
<evidence type="ECO:0000256" key="3">
    <source>
        <dbReference type="ARBA" id="ARBA00022833"/>
    </source>
</evidence>
<dbReference type="SUPFAM" id="SSF51338">
    <property type="entry name" value="Composite domain of metallo-dependent hydrolases"/>
    <property type="match status" value="1"/>
</dbReference>
<protein>
    <submittedName>
        <fullName evidence="7">Amidohydrolase</fullName>
    </submittedName>
</protein>
<evidence type="ECO:0000256" key="1">
    <source>
        <dbReference type="ARBA" id="ARBA00022723"/>
    </source>
</evidence>
<dbReference type="OrthoDB" id="3173428at2"/>
<keyword evidence="3" id="KW-0862">Zinc</keyword>
<dbReference type="Gene3D" id="3.10.310.70">
    <property type="match status" value="1"/>
</dbReference>
<dbReference type="SUPFAM" id="SSF51556">
    <property type="entry name" value="Metallo-dependent hydrolases"/>
    <property type="match status" value="1"/>
</dbReference>
<reference evidence="7 8" key="1">
    <citation type="submission" date="2018-05" db="EMBL/GenBank/DDBJ databases">
        <title>Brachybacterium sp. M1HQ-2T, whole genome shotgun sequence.</title>
        <authorList>
            <person name="Tuo L."/>
        </authorList>
    </citation>
    <scope>NUCLEOTIDE SEQUENCE [LARGE SCALE GENOMIC DNA]</scope>
    <source>
        <strain evidence="7 8">M1HQ-2</strain>
    </source>
</reference>
<keyword evidence="2 7" id="KW-0378">Hydrolase</keyword>
<dbReference type="InterPro" id="IPR054418">
    <property type="entry name" value="MQNX/HUTI_composite_N"/>
</dbReference>
<dbReference type="InterPro" id="IPR013108">
    <property type="entry name" value="Amidohydro_3"/>
</dbReference>
<evidence type="ECO:0000256" key="2">
    <source>
        <dbReference type="ARBA" id="ARBA00022801"/>
    </source>
</evidence>
<dbReference type="Pfam" id="PF07969">
    <property type="entry name" value="Amidohydro_3"/>
    <property type="match status" value="1"/>
</dbReference>
<dbReference type="GO" id="GO:0016810">
    <property type="term" value="F:hydrolase activity, acting on carbon-nitrogen (but not peptide) bonds"/>
    <property type="evidence" value="ECO:0007669"/>
    <property type="project" value="InterPro"/>
</dbReference>
<keyword evidence="8" id="KW-1185">Reference proteome</keyword>
<dbReference type="GO" id="GO:0046872">
    <property type="term" value="F:metal ion binding"/>
    <property type="evidence" value="ECO:0007669"/>
    <property type="project" value="UniProtKB-KW"/>
</dbReference>
<dbReference type="Gene3D" id="2.30.40.10">
    <property type="entry name" value="Urease, subunit C, domain 1"/>
    <property type="match status" value="1"/>
</dbReference>
<proteinExistence type="predicted"/>
<dbReference type="RefSeq" id="WP_109275034.1">
    <property type="nucleotide sequence ID" value="NZ_QFKX01000002.1"/>
</dbReference>
<evidence type="ECO:0000259" key="5">
    <source>
        <dbReference type="Pfam" id="PF07969"/>
    </source>
</evidence>
<dbReference type="Pfam" id="PF22039">
    <property type="entry name" value="HUTI_composite_bact"/>
    <property type="match status" value="1"/>
</dbReference>
<feature type="domain" description="Amidohydrolase 3" evidence="5">
    <location>
        <begin position="58"/>
        <end position="552"/>
    </location>
</feature>
<dbReference type="InterPro" id="IPR032466">
    <property type="entry name" value="Metal_Hydrolase"/>
</dbReference>
<evidence type="ECO:0000313" key="8">
    <source>
        <dbReference type="Proteomes" id="UP000245590"/>
    </source>
</evidence>
<gene>
    <name evidence="7" type="ORF">DEO23_05575</name>
</gene>
<evidence type="ECO:0000313" key="7">
    <source>
        <dbReference type="EMBL" id="PWH06441.1"/>
    </source>
</evidence>
<dbReference type="EMBL" id="QFKX01000002">
    <property type="protein sequence ID" value="PWH06441.1"/>
    <property type="molecule type" value="Genomic_DNA"/>
</dbReference>